<comment type="caution">
    <text evidence="1">The sequence shown here is derived from an EMBL/GenBank/DDBJ whole genome shotgun (WGS) entry which is preliminary data.</text>
</comment>
<dbReference type="AlphaFoldDB" id="A0A8J5CWP3"/>
<proteinExistence type="predicted"/>
<accession>A0A8J5CWP3</accession>
<dbReference type="EMBL" id="JACEEZ010010560">
    <property type="protein sequence ID" value="KAG0721770.1"/>
    <property type="molecule type" value="Genomic_DNA"/>
</dbReference>
<sequence>MGLSYQSYAPPGQSSPATEFSLALLRVAMLEQTLSMGATVKANSAVLVEAARGVVKEDLAMGLLLLLALGEAREAKGVLAALPRTHVSLQIGPNTTTHCLLVLMQH</sequence>
<gene>
    <name evidence="1" type="ORF">GWK47_045772</name>
</gene>
<name>A0A8J5CWP3_CHIOP</name>
<reference evidence="1" key="1">
    <citation type="submission" date="2020-07" db="EMBL/GenBank/DDBJ databases">
        <title>The High-quality genome of the commercially important snow crab, Chionoecetes opilio.</title>
        <authorList>
            <person name="Jeong J.-H."/>
            <person name="Ryu S."/>
        </authorList>
    </citation>
    <scope>NUCLEOTIDE SEQUENCE</scope>
    <source>
        <strain evidence="1">MADBK_172401_WGS</strain>
        <tissue evidence="1">Digestive gland</tissue>
    </source>
</reference>
<dbReference type="Proteomes" id="UP000770661">
    <property type="component" value="Unassembled WGS sequence"/>
</dbReference>
<protein>
    <submittedName>
        <fullName evidence="1">Uncharacterized protein</fullName>
    </submittedName>
</protein>
<organism evidence="1 2">
    <name type="scientific">Chionoecetes opilio</name>
    <name type="common">Atlantic snow crab</name>
    <name type="synonym">Cancer opilio</name>
    <dbReference type="NCBI Taxonomy" id="41210"/>
    <lineage>
        <taxon>Eukaryota</taxon>
        <taxon>Metazoa</taxon>
        <taxon>Ecdysozoa</taxon>
        <taxon>Arthropoda</taxon>
        <taxon>Crustacea</taxon>
        <taxon>Multicrustacea</taxon>
        <taxon>Malacostraca</taxon>
        <taxon>Eumalacostraca</taxon>
        <taxon>Eucarida</taxon>
        <taxon>Decapoda</taxon>
        <taxon>Pleocyemata</taxon>
        <taxon>Brachyura</taxon>
        <taxon>Eubrachyura</taxon>
        <taxon>Majoidea</taxon>
        <taxon>Majidae</taxon>
        <taxon>Chionoecetes</taxon>
    </lineage>
</organism>
<keyword evidence="2" id="KW-1185">Reference proteome</keyword>
<evidence type="ECO:0000313" key="1">
    <source>
        <dbReference type="EMBL" id="KAG0721770.1"/>
    </source>
</evidence>
<evidence type="ECO:0000313" key="2">
    <source>
        <dbReference type="Proteomes" id="UP000770661"/>
    </source>
</evidence>